<dbReference type="PANTHER" id="PTHR32196:SF71">
    <property type="entry name" value="AUTOINDUCER 2 IMPORT SYSTEM PERMEASE PROTEIN LSRD"/>
    <property type="match status" value="1"/>
</dbReference>
<gene>
    <name evidence="12" type="ORF">GCM10007874_26740</name>
</gene>
<feature type="transmembrane region" description="Helical" evidence="11">
    <location>
        <begin position="167"/>
        <end position="189"/>
    </location>
</feature>
<dbReference type="EMBL" id="BSPC01000024">
    <property type="protein sequence ID" value="GLS19657.1"/>
    <property type="molecule type" value="Genomic_DNA"/>
</dbReference>
<keyword evidence="4" id="KW-1003">Cell membrane</keyword>
<comment type="function">
    <text evidence="9">Part of the ABC transporter complex LsrABCD involved in autoinducer 2 (AI-2) import. Probably responsible for the translocation of the substrate across the membrane.</text>
</comment>
<evidence type="ECO:0000256" key="2">
    <source>
        <dbReference type="ARBA" id="ARBA00011262"/>
    </source>
</evidence>
<dbReference type="InterPro" id="IPR001851">
    <property type="entry name" value="ABC_transp_permease"/>
</dbReference>
<evidence type="ECO:0000256" key="5">
    <source>
        <dbReference type="ARBA" id="ARBA00022519"/>
    </source>
</evidence>
<dbReference type="Proteomes" id="UP001156882">
    <property type="component" value="Unassembled WGS sequence"/>
</dbReference>
<feature type="transmembrane region" description="Helical" evidence="11">
    <location>
        <begin position="301"/>
        <end position="320"/>
    </location>
</feature>
<keyword evidence="8 11" id="KW-0472">Membrane</keyword>
<feature type="transmembrane region" description="Helical" evidence="11">
    <location>
        <begin position="219"/>
        <end position="240"/>
    </location>
</feature>
<keyword evidence="6 11" id="KW-0812">Transmembrane</keyword>
<feature type="transmembrane region" description="Helical" evidence="11">
    <location>
        <begin position="24"/>
        <end position="44"/>
    </location>
</feature>
<evidence type="ECO:0000256" key="6">
    <source>
        <dbReference type="ARBA" id="ARBA00022692"/>
    </source>
</evidence>
<feature type="transmembrane region" description="Helical" evidence="11">
    <location>
        <begin position="102"/>
        <end position="125"/>
    </location>
</feature>
<keyword evidence="13" id="KW-1185">Reference proteome</keyword>
<comment type="subunit">
    <text evidence="2">The complex is composed of two ATP-binding proteins (LsrA), two transmembrane proteins (LsrC and LsrD) and a solute-binding protein (LsrB).</text>
</comment>
<comment type="subcellular location">
    <subcellularLocation>
        <location evidence="1">Cell membrane</location>
        <topology evidence="1">Multi-pass membrane protein</topology>
    </subcellularLocation>
</comment>
<keyword evidence="7 11" id="KW-1133">Transmembrane helix</keyword>
<dbReference type="CDD" id="cd06579">
    <property type="entry name" value="TM_PBP1_transp_AraH_like"/>
    <property type="match status" value="1"/>
</dbReference>
<proteinExistence type="predicted"/>
<feature type="transmembrane region" description="Helical" evidence="11">
    <location>
        <begin position="78"/>
        <end position="96"/>
    </location>
</feature>
<evidence type="ECO:0000256" key="3">
    <source>
        <dbReference type="ARBA" id="ARBA00022448"/>
    </source>
</evidence>
<protein>
    <recommendedName>
        <fullName evidence="10">Autoinducer 2 import system permease protein LsrD</fullName>
    </recommendedName>
</protein>
<evidence type="ECO:0000313" key="13">
    <source>
        <dbReference type="Proteomes" id="UP001156882"/>
    </source>
</evidence>
<keyword evidence="5" id="KW-0997">Cell inner membrane</keyword>
<evidence type="ECO:0000256" key="11">
    <source>
        <dbReference type="SAM" id="Phobius"/>
    </source>
</evidence>
<feature type="transmembrane region" description="Helical" evidence="11">
    <location>
        <begin position="50"/>
        <end position="71"/>
    </location>
</feature>
<name>A0ABQ6CJ56_9HYPH</name>
<accession>A0ABQ6CJ56</accession>
<dbReference type="PANTHER" id="PTHR32196">
    <property type="entry name" value="ABC TRANSPORTER PERMEASE PROTEIN YPHD-RELATED-RELATED"/>
    <property type="match status" value="1"/>
</dbReference>
<evidence type="ECO:0000313" key="12">
    <source>
        <dbReference type="EMBL" id="GLS19657.1"/>
    </source>
</evidence>
<reference evidence="13" key="1">
    <citation type="journal article" date="2019" name="Int. J. Syst. Evol. Microbiol.">
        <title>The Global Catalogue of Microorganisms (GCM) 10K type strain sequencing project: providing services to taxonomists for standard genome sequencing and annotation.</title>
        <authorList>
            <consortium name="The Broad Institute Genomics Platform"/>
            <consortium name="The Broad Institute Genome Sequencing Center for Infectious Disease"/>
            <person name="Wu L."/>
            <person name="Ma J."/>
        </authorList>
    </citation>
    <scope>NUCLEOTIDE SEQUENCE [LARGE SCALE GENOMIC DNA]</scope>
    <source>
        <strain evidence="13">NBRC 101365</strain>
    </source>
</reference>
<organism evidence="12 13">
    <name type="scientific">Labrys miyagiensis</name>
    <dbReference type="NCBI Taxonomy" id="346912"/>
    <lineage>
        <taxon>Bacteria</taxon>
        <taxon>Pseudomonadati</taxon>
        <taxon>Pseudomonadota</taxon>
        <taxon>Alphaproteobacteria</taxon>
        <taxon>Hyphomicrobiales</taxon>
        <taxon>Xanthobacteraceae</taxon>
        <taxon>Labrys</taxon>
    </lineage>
</organism>
<dbReference type="Pfam" id="PF02653">
    <property type="entry name" value="BPD_transp_2"/>
    <property type="match status" value="1"/>
</dbReference>
<evidence type="ECO:0000256" key="8">
    <source>
        <dbReference type="ARBA" id="ARBA00023136"/>
    </source>
</evidence>
<keyword evidence="3" id="KW-0813">Transport</keyword>
<comment type="caution">
    <text evidence="12">The sequence shown here is derived from an EMBL/GenBank/DDBJ whole genome shotgun (WGS) entry which is preliminary data.</text>
</comment>
<sequence>MTSIGTPASPATGSARLRHFARRYGFHVVILAIFVFFSLATQHFHEIGNLISLVHAMSPLMVIASGLALVVIAGQLDISVGSAAFLSSTVGAILMVRYGVNPLLACLAVVAVGALLGAINGFIVVIMGVNPLIATLGTMIAFRGAALQLTAARTIDLPDGVLQVNDLSIASIPIDVFLALAIVIAMHLLHRSTTFGRHITAIGNGTELAQRIGLPVRRLVFRNFVLCGLLASVGGLMSTLQIGSVTAYMGIGLEFNAVAAVVVGGISLFGGRGSILQGVILGALAFEMIRNGLNHLGANPYAYRLVSGTVIFIAMYADALKPSLRKAGSILERT</sequence>
<evidence type="ECO:0000256" key="7">
    <source>
        <dbReference type="ARBA" id="ARBA00022989"/>
    </source>
</evidence>
<evidence type="ECO:0000256" key="9">
    <source>
        <dbReference type="ARBA" id="ARBA00025439"/>
    </source>
</evidence>
<evidence type="ECO:0000256" key="1">
    <source>
        <dbReference type="ARBA" id="ARBA00004651"/>
    </source>
</evidence>
<evidence type="ECO:0000256" key="10">
    <source>
        <dbReference type="ARBA" id="ARBA00039381"/>
    </source>
</evidence>
<dbReference type="RefSeq" id="WP_284312658.1">
    <property type="nucleotide sequence ID" value="NZ_BSPC01000024.1"/>
</dbReference>
<evidence type="ECO:0000256" key="4">
    <source>
        <dbReference type="ARBA" id="ARBA00022475"/>
    </source>
</evidence>